<proteinExistence type="predicted"/>
<organism evidence="3 4">
    <name type="scientific">Candidatus Salinicoccus stercoripullorum</name>
    <dbReference type="NCBI Taxonomy" id="2838756"/>
    <lineage>
        <taxon>Bacteria</taxon>
        <taxon>Bacillati</taxon>
        <taxon>Bacillota</taxon>
        <taxon>Bacilli</taxon>
        <taxon>Bacillales</taxon>
        <taxon>Staphylococcaceae</taxon>
        <taxon>Salinicoccus</taxon>
    </lineage>
</organism>
<dbReference type="PROSITE" id="PS51099">
    <property type="entry name" value="PTS_EIIB_TYPE_2"/>
    <property type="match status" value="1"/>
</dbReference>
<feature type="domain" description="PTS EIIB type-2" evidence="2">
    <location>
        <begin position="1"/>
        <end position="93"/>
    </location>
</feature>
<dbReference type="GO" id="GO:0009401">
    <property type="term" value="P:phosphoenolpyruvate-dependent sugar phosphotransferase system"/>
    <property type="evidence" value="ECO:0007669"/>
    <property type="project" value="InterPro"/>
</dbReference>
<evidence type="ECO:0000256" key="1">
    <source>
        <dbReference type="ARBA" id="ARBA00022679"/>
    </source>
</evidence>
<keyword evidence="3" id="KW-0762">Sugar transport</keyword>
<sequence length="95" mass="10399">MKFLVVCGHGLGSSFMIEMNIEQALKELDINEGDIEVDHSDLGSASPDMADVFICGKDLADNVASFGELIVLDNILDKDELKMKIEEKLKEKGAL</sequence>
<comment type="caution">
    <text evidence="3">The sequence shown here is derived from an EMBL/GenBank/DDBJ whole genome shotgun (WGS) entry which is preliminary data.</text>
</comment>
<dbReference type="Gene3D" id="3.40.50.2300">
    <property type="match status" value="1"/>
</dbReference>
<reference evidence="3" key="1">
    <citation type="journal article" date="2021" name="PeerJ">
        <title>Extensive microbial diversity within the chicken gut microbiome revealed by metagenomics and culture.</title>
        <authorList>
            <person name="Gilroy R."/>
            <person name="Ravi A."/>
            <person name="Getino M."/>
            <person name="Pursley I."/>
            <person name="Horton D.L."/>
            <person name="Alikhan N.F."/>
            <person name="Baker D."/>
            <person name="Gharbi K."/>
            <person name="Hall N."/>
            <person name="Watson M."/>
            <person name="Adriaenssens E.M."/>
            <person name="Foster-Nyarko E."/>
            <person name="Jarju S."/>
            <person name="Secka A."/>
            <person name="Antonio M."/>
            <person name="Oren A."/>
            <person name="Chaudhuri R.R."/>
            <person name="La Ragione R."/>
            <person name="Hildebrand F."/>
            <person name="Pallen M.J."/>
        </authorList>
    </citation>
    <scope>NUCLEOTIDE SEQUENCE</scope>
    <source>
        <strain evidence="3">ChiHjej13B12-752</strain>
    </source>
</reference>
<evidence type="ECO:0000259" key="2">
    <source>
        <dbReference type="PROSITE" id="PS51099"/>
    </source>
</evidence>
<protein>
    <submittedName>
        <fullName evidence="3">PTS sugar transporter subunit IIB</fullName>
    </submittedName>
</protein>
<gene>
    <name evidence="3" type="ORF">H9891_04210</name>
</gene>
<dbReference type="AlphaFoldDB" id="A0A9D1TZE8"/>
<dbReference type="InterPro" id="IPR036095">
    <property type="entry name" value="PTS_EIIB-like_sf"/>
</dbReference>
<evidence type="ECO:0000313" key="3">
    <source>
        <dbReference type="EMBL" id="HIW12346.1"/>
    </source>
</evidence>
<keyword evidence="1" id="KW-0808">Transferase</keyword>
<dbReference type="InterPro" id="IPR003501">
    <property type="entry name" value="PTS_EIIB_2/3"/>
</dbReference>
<reference evidence="3" key="2">
    <citation type="submission" date="2021-04" db="EMBL/GenBank/DDBJ databases">
        <authorList>
            <person name="Gilroy R."/>
        </authorList>
    </citation>
    <scope>NUCLEOTIDE SEQUENCE</scope>
    <source>
        <strain evidence="3">ChiHjej13B12-752</strain>
    </source>
</reference>
<accession>A0A9D1TZE8</accession>
<dbReference type="Pfam" id="PF02302">
    <property type="entry name" value="PTS_IIB"/>
    <property type="match status" value="1"/>
</dbReference>
<keyword evidence="3" id="KW-0813">Transport</keyword>
<dbReference type="Proteomes" id="UP000823989">
    <property type="component" value="Unassembled WGS sequence"/>
</dbReference>
<dbReference type="SUPFAM" id="SSF52794">
    <property type="entry name" value="PTS system IIB component-like"/>
    <property type="match status" value="1"/>
</dbReference>
<dbReference type="CDD" id="cd05563">
    <property type="entry name" value="PTS_IIB_ascorbate"/>
    <property type="match status" value="1"/>
</dbReference>
<name>A0A9D1TZE8_9STAP</name>
<evidence type="ECO:0000313" key="4">
    <source>
        <dbReference type="Proteomes" id="UP000823989"/>
    </source>
</evidence>
<dbReference type="GO" id="GO:0008982">
    <property type="term" value="F:protein-N(PI)-phosphohistidine-sugar phosphotransferase activity"/>
    <property type="evidence" value="ECO:0007669"/>
    <property type="project" value="InterPro"/>
</dbReference>
<dbReference type="EMBL" id="DXHR01000012">
    <property type="protein sequence ID" value="HIW12346.1"/>
    <property type="molecule type" value="Genomic_DNA"/>
</dbReference>
<dbReference type="InterPro" id="IPR013011">
    <property type="entry name" value="PTS_EIIB_2"/>
</dbReference>